<proteinExistence type="predicted"/>
<accession>A0A0F9GPK9</accession>
<feature type="region of interest" description="Disordered" evidence="1">
    <location>
        <begin position="1"/>
        <end position="35"/>
    </location>
</feature>
<sequence length="50" mass="5671">MMISSMDNPRPDQFQCSKGHTFDEGEGGDSHGICNPCLEKRRQELMERTA</sequence>
<evidence type="ECO:0000256" key="1">
    <source>
        <dbReference type="SAM" id="MobiDB-lite"/>
    </source>
</evidence>
<dbReference type="AlphaFoldDB" id="A0A0F9GPK9"/>
<organism evidence="2">
    <name type="scientific">marine sediment metagenome</name>
    <dbReference type="NCBI Taxonomy" id="412755"/>
    <lineage>
        <taxon>unclassified sequences</taxon>
        <taxon>metagenomes</taxon>
        <taxon>ecological metagenomes</taxon>
    </lineage>
</organism>
<dbReference type="EMBL" id="LAZR01017344">
    <property type="protein sequence ID" value="KKM00815.1"/>
    <property type="molecule type" value="Genomic_DNA"/>
</dbReference>
<protein>
    <submittedName>
        <fullName evidence="2">Uncharacterized protein</fullName>
    </submittedName>
</protein>
<comment type="caution">
    <text evidence="2">The sequence shown here is derived from an EMBL/GenBank/DDBJ whole genome shotgun (WGS) entry which is preliminary data.</text>
</comment>
<evidence type="ECO:0000313" key="2">
    <source>
        <dbReference type="EMBL" id="KKM00815.1"/>
    </source>
</evidence>
<gene>
    <name evidence="2" type="ORF">LCGC14_1800680</name>
</gene>
<name>A0A0F9GPK9_9ZZZZ</name>
<reference evidence="2" key="1">
    <citation type="journal article" date="2015" name="Nature">
        <title>Complex archaea that bridge the gap between prokaryotes and eukaryotes.</title>
        <authorList>
            <person name="Spang A."/>
            <person name="Saw J.H."/>
            <person name="Jorgensen S.L."/>
            <person name="Zaremba-Niedzwiedzka K."/>
            <person name="Martijn J."/>
            <person name="Lind A.E."/>
            <person name="van Eijk R."/>
            <person name="Schleper C."/>
            <person name="Guy L."/>
            <person name="Ettema T.J."/>
        </authorList>
    </citation>
    <scope>NUCLEOTIDE SEQUENCE</scope>
</reference>